<keyword evidence="1" id="KW-1133">Transmembrane helix</keyword>
<accession>A0ABW4SJ63</accession>
<evidence type="ECO:0000313" key="3">
    <source>
        <dbReference type="Proteomes" id="UP001597218"/>
    </source>
</evidence>
<protein>
    <submittedName>
        <fullName evidence="2">Uncharacterized protein</fullName>
    </submittedName>
</protein>
<gene>
    <name evidence="2" type="ORF">ACFSFY_16035</name>
</gene>
<keyword evidence="3" id="KW-1185">Reference proteome</keyword>
<keyword evidence="1" id="KW-0812">Transmembrane</keyword>
<sequence length="60" mass="7426">MIKKGIKFVVAFYIIITVFQWLFKPEIRWTENAGISVFLFFLFIFIEWIKKSRMYKRNDN</sequence>
<proteinExistence type="predicted"/>
<keyword evidence="1" id="KW-0472">Membrane</keyword>
<evidence type="ECO:0000313" key="2">
    <source>
        <dbReference type="EMBL" id="MFD1929553.1"/>
    </source>
</evidence>
<dbReference type="RefSeq" id="WP_381539793.1">
    <property type="nucleotide sequence ID" value="NZ_JBHUGI010000035.1"/>
</dbReference>
<feature type="transmembrane region" description="Helical" evidence="1">
    <location>
        <begin position="29"/>
        <end position="49"/>
    </location>
</feature>
<feature type="transmembrane region" description="Helical" evidence="1">
    <location>
        <begin position="5"/>
        <end position="23"/>
    </location>
</feature>
<comment type="caution">
    <text evidence="2">The sequence shown here is derived from an EMBL/GenBank/DDBJ whole genome shotgun (WGS) entry which is preliminary data.</text>
</comment>
<dbReference type="Proteomes" id="UP001597218">
    <property type="component" value="Unassembled WGS sequence"/>
</dbReference>
<evidence type="ECO:0000256" key="1">
    <source>
        <dbReference type="SAM" id="Phobius"/>
    </source>
</evidence>
<reference evidence="3" key="1">
    <citation type="journal article" date="2019" name="Int. J. Syst. Evol. Microbiol.">
        <title>The Global Catalogue of Microorganisms (GCM) 10K type strain sequencing project: providing services to taxonomists for standard genome sequencing and annotation.</title>
        <authorList>
            <consortium name="The Broad Institute Genomics Platform"/>
            <consortium name="The Broad Institute Genome Sequencing Center for Infectious Disease"/>
            <person name="Wu L."/>
            <person name="Ma J."/>
        </authorList>
    </citation>
    <scope>NUCLEOTIDE SEQUENCE [LARGE SCALE GENOMIC DNA]</scope>
    <source>
        <strain evidence="3">CGMCC 4.7177</strain>
    </source>
</reference>
<dbReference type="EMBL" id="JBHUGI010000035">
    <property type="protein sequence ID" value="MFD1929553.1"/>
    <property type="molecule type" value="Genomic_DNA"/>
</dbReference>
<name>A0ABW4SJ63_9BACL</name>
<organism evidence="2 3">
    <name type="scientific">Sporosarcina siberiensis</name>
    <dbReference type="NCBI Taxonomy" id="1365606"/>
    <lineage>
        <taxon>Bacteria</taxon>
        <taxon>Bacillati</taxon>
        <taxon>Bacillota</taxon>
        <taxon>Bacilli</taxon>
        <taxon>Bacillales</taxon>
        <taxon>Caryophanaceae</taxon>
        <taxon>Sporosarcina</taxon>
    </lineage>
</organism>